<proteinExistence type="predicted"/>
<evidence type="ECO:0000313" key="1">
    <source>
        <dbReference type="EMBL" id="RNA25030.1"/>
    </source>
</evidence>
<keyword evidence="2" id="KW-1185">Reference proteome</keyword>
<dbReference type="OrthoDB" id="10042838at2759"/>
<protein>
    <submittedName>
        <fullName evidence="1">Malonyl-acyl carrier transacylase</fullName>
    </submittedName>
</protein>
<organism evidence="1 2">
    <name type="scientific">Brachionus plicatilis</name>
    <name type="common">Marine rotifer</name>
    <name type="synonym">Brachionus muelleri</name>
    <dbReference type="NCBI Taxonomy" id="10195"/>
    <lineage>
        <taxon>Eukaryota</taxon>
        <taxon>Metazoa</taxon>
        <taxon>Spiralia</taxon>
        <taxon>Gnathifera</taxon>
        <taxon>Rotifera</taxon>
        <taxon>Eurotatoria</taxon>
        <taxon>Monogononta</taxon>
        <taxon>Pseudotrocha</taxon>
        <taxon>Ploima</taxon>
        <taxon>Brachionidae</taxon>
        <taxon>Brachionus</taxon>
    </lineage>
</organism>
<dbReference type="Gene3D" id="3.30.559.10">
    <property type="entry name" value="Chloramphenicol acetyltransferase-like domain"/>
    <property type="match status" value="1"/>
</dbReference>
<dbReference type="EMBL" id="REGN01002991">
    <property type="protein sequence ID" value="RNA25030.1"/>
    <property type="molecule type" value="Genomic_DNA"/>
</dbReference>
<dbReference type="Proteomes" id="UP000276133">
    <property type="component" value="Unassembled WGS sequence"/>
</dbReference>
<reference evidence="1 2" key="1">
    <citation type="journal article" date="2018" name="Sci. Rep.">
        <title>Genomic signatures of local adaptation to the degree of environmental predictability in rotifers.</title>
        <authorList>
            <person name="Franch-Gras L."/>
            <person name="Hahn C."/>
            <person name="Garcia-Roger E.M."/>
            <person name="Carmona M.J."/>
            <person name="Serra M."/>
            <person name="Gomez A."/>
        </authorList>
    </citation>
    <scope>NUCLEOTIDE SEQUENCE [LARGE SCALE GENOMIC DNA]</scope>
    <source>
        <strain evidence="1">HYR1</strain>
    </source>
</reference>
<name>A0A3M7RNM8_BRAPC</name>
<dbReference type="InterPro" id="IPR023213">
    <property type="entry name" value="CAT-like_dom_sf"/>
</dbReference>
<dbReference type="AlphaFoldDB" id="A0A3M7RNM8"/>
<dbReference type="Gene3D" id="3.30.559.30">
    <property type="entry name" value="Nonribosomal peptide synthetase, condensation domain"/>
    <property type="match status" value="1"/>
</dbReference>
<gene>
    <name evidence="1" type="ORF">BpHYR1_036845</name>
</gene>
<evidence type="ECO:0000313" key="2">
    <source>
        <dbReference type="Proteomes" id="UP000276133"/>
    </source>
</evidence>
<comment type="caution">
    <text evidence="1">The sequence shown here is derived from an EMBL/GenBank/DDBJ whole genome shotgun (WGS) entry which is preliminary data.</text>
</comment>
<sequence>MTNRELRLYELICSPSNVNLMIYIDCKKLCPNHVKNAFRMVKKRHPYFRMKIETNSESKSLEYVEMETQNELESIYLDAFELKNEIELNEWQSRLINFGSKSRDSTKSTFYLELYSFENKHQLYICVNHSGIDGPGLFQAIRDFSAYLDLILEGKKDLEVESRDFLDVHGNYDHSFDLEELKKEPIIEKFLEPVQVLHYQDETKPFINSKFFQLDELATKNLINNCKTNNSTIQAALSTAMMICLINSKEKLEEKITFVNSCPCNMRSYLKDVSSQDIICGSSALIWSQKINLANDLVWNLVKENTEKIKMKLNENHGLKWWLKLKNSINFQKFSIMSSSMGVVSMNETKLKNFKIVDLRFLGSAYNVTPGNAGIMTHAFTFLDRFTFNFSYTYPALDEKWAQIFSNNLNLILRHLANQESLCTKLQDLLDSLEKY</sequence>
<accession>A0A3M7RNM8</accession>